<dbReference type="Proteomes" id="UP000177960">
    <property type="component" value="Unassembled WGS sequence"/>
</dbReference>
<dbReference type="SUPFAM" id="SSF53756">
    <property type="entry name" value="UDP-Glycosyltransferase/glycogen phosphorylase"/>
    <property type="match status" value="1"/>
</dbReference>
<dbReference type="GO" id="GO:0006047">
    <property type="term" value="P:UDP-N-acetylglucosamine metabolic process"/>
    <property type="evidence" value="ECO:0007669"/>
    <property type="project" value="InterPro"/>
</dbReference>
<dbReference type="NCBIfam" id="TIGR03568">
    <property type="entry name" value="NeuC_NnaA"/>
    <property type="match status" value="1"/>
</dbReference>
<dbReference type="EMBL" id="MHJG01000021">
    <property type="protein sequence ID" value="OGY63552.1"/>
    <property type="molecule type" value="Genomic_DNA"/>
</dbReference>
<dbReference type="STRING" id="1798404.A3B92_01715"/>
<gene>
    <name evidence="2" type="ORF">A3B92_01715</name>
</gene>
<dbReference type="AlphaFoldDB" id="A0A1G1ZG68"/>
<dbReference type="InterPro" id="IPR029767">
    <property type="entry name" value="WecB-like"/>
</dbReference>
<sequence length="384" mass="42878">MSKKKKKIAYVSGTRADYGLMTSILKAIDKSPKLELSLYATGIHLMPKFGETAKDVKGEFSQTKRIPAVFESDDRLGMAKFSGEFLQKLVNEFNKNRPDFVLTLGDRPEMLAVAVACLYLGIPTGQISAGDRSFTVDELARHAITKLSYLHFPATKEAANRVIKMGEEAWRVHTVGAPGLDVILNEKLPSRKEVENYLNLKPGGKFILLTQHPVSEEWRESGKQIKETLAALKKFKFPIVATYPHADAGGLKIIKVLEKEKTNPLFRIFPNVPYKMFLALQREAAVWVGNSSGAIVESSSFKTPVVNIGIRQLGRQHGDNVINVGYNSREIAVAIEKSLHNNKYLKKLSAIKNPYGDGRTTKRVIRVLEQLKLNVALLKKQITY</sequence>
<comment type="caution">
    <text evidence="2">The sequence shown here is derived from an EMBL/GenBank/DDBJ whole genome shotgun (WGS) entry which is preliminary data.</text>
</comment>
<dbReference type="InterPro" id="IPR003331">
    <property type="entry name" value="UDP_GlcNAc_Epimerase_2_dom"/>
</dbReference>
<organism evidence="2 3">
    <name type="scientific">Candidatus Harrisonbacteria bacterium RIFCSPHIGHO2_02_FULL_42_16</name>
    <dbReference type="NCBI Taxonomy" id="1798404"/>
    <lineage>
        <taxon>Bacteria</taxon>
        <taxon>Candidatus Harrisoniibacteriota</taxon>
    </lineage>
</organism>
<dbReference type="PANTHER" id="PTHR43174">
    <property type="entry name" value="UDP-N-ACETYLGLUCOSAMINE 2-EPIMERASE"/>
    <property type="match status" value="1"/>
</dbReference>
<dbReference type="GO" id="GO:0004553">
    <property type="term" value="F:hydrolase activity, hydrolyzing O-glycosyl compounds"/>
    <property type="evidence" value="ECO:0007669"/>
    <property type="project" value="InterPro"/>
</dbReference>
<evidence type="ECO:0000259" key="1">
    <source>
        <dbReference type="Pfam" id="PF02350"/>
    </source>
</evidence>
<reference evidence="2 3" key="1">
    <citation type="journal article" date="2016" name="Nat. Commun.">
        <title>Thousands of microbial genomes shed light on interconnected biogeochemical processes in an aquifer system.</title>
        <authorList>
            <person name="Anantharaman K."/>
            <person name="Brown C.T."/>
            <person name="Hug L.A."/>
            <person name="Sharon I."/>
            <person name="Castelle C.J."/>
            <person name="Probst A.J."/>
            <person name="Thomas B.C."/>
            <person name="Singh A."/>
            <person name="Wilkins M.J."/>
            <person name="Karaoz U."/>
            <person name="Brodie E.L."/>
            <person name="Williams K.H."/>
            <person name="Hubbard S.S."/>
            <person name="Banfield J.F."/>
        </authorList>
    </citation>
    <scope>NUCLEOTIDE SEQUENCE [LARGE SCALE GENOMIC DNA]</scope>
</reference>
<name>A0A1G1ZG68_9BACT</name>
<dbReference type="InterPro" id="IPR020004">
    <property type="entry name" value="UDP-GlcNAc_Epase"/>
</dbReference>
<evidence type="ECO:0000313" key="2">
    <source>
        <dbReference type="EMBL" id="OGY63552.1"/>
    </source>
</evidence>
<dbReference type="Pfam" id="PF02350">
    <property type="entry name" value="Epimerase_2"/>
    <property type="match status" value="1"/>
</dbReference>
<dbReference type="CDD" id="cd03786">
    <property type="entry name" value="GTB_UDP-GlcNAc_2-Epimerase"/>
    <property type="match status" value="1"/>
</dbReference>
<evidence type="ECO:0000313" key="3">
    <source>
        <dbReference type="Proteomes" id="UP000177960"/>
    </source>
</evidence>
<proteinExistence type="predicted"/>
<dbReference type="PANTHER" id="PTHR43174:SF3">
    <property type="entry name" value="UDP-N-ACETYLGLUCOSAMINE 2-EPIMERASE"/>
    <property type="match status" value="1"/>
</dbReference>
<feature type="domain" description="UDP-N-acetylglucosamine 2-epimerase" evidence="1">
    <location>
        <begin position="26"/>
        <end position="369"/>
    </location>
</feature>
<protein>
    <submittedName>
        <fullName evidence="2">UDP-N-acetyl-D-glucosamine 2-epimerase, UDP-hydrolysing</fullName>
    </submittedName>
</protein>
<dbReference type="Gene3D" id="3.40.50.2000">
    <property type="entry name" value="Glycogen Phosphorylase B"/>
    <property type="match status" value="2"/>
</dbReference>
<accession>A0A1G1ZG68</accession>